<keyword evidence="2" id="KW-1185">Reference proteome</keyword>
<feature type="region of interest" description="Disordered" evidence="1">
    <location>
        <begin position="41"/>
        <end position="61"/>
    </location>
</feature>
<accession>A0A915ITG1</accession>
<evidence type="ECO:0000313" key="2">
    <source>
        <dbReference type="Proteomes" id="UP000887565"/>
    </source>
</evidence>
<sequence>MINNVTLSKNLTTSGCVIDITRQDSRYDQVDLLNNFLSNDKKYNPDVPQEHDKQMGPGKKYNANANNKQLAYMATSLFQVASARRKKDLSTMQTYFLLSNFVLHSKTYLRINKSIAFKCQDF</sequence>
<proteinExistence type="predicted"/>
<evidence type="ECO:0000313" key="3">
    <source>
        <dbReference type="WBParaSite" id="nRc.2.0.1.t17150-RA"/>
    </source>
</evidence>
<dbReference type="AlphaFoldDB" id="A0A915ITG1"/>
<evidence type="ECO:0000256" key="1">
    <source>
        <dbReference type="SAM" id="MobiDB-lite"/>
    </source>
</evidence>
<feature type="compositionally biased region" description="Basic and acidic residues" evidence="1">
    <location>
        <begin position="41"/>
        <end position="54"/>
    </location>
</feature>
<protein>
    <submittedName>
        <fullName evidence="3">Uncharacterized protein</fullName>
    </submittedName>
</protein>
<dbReference type="Proteomes" id="UP000887565">
    <property type="component" value="Unplaced"/>
</dbReference>
<dbReference type="WBParaSite" id="nRc.2.0.1.t17150-RA">
    <property type="protein sequence ID" value="nRc.2.0.1.t17150-RA"/>
    <property type="gene ID" value="nRc.2.0.1.g17150"/>
</dbReference>
<name>A0A915ITG1_ROMCU</name>
<reference evidence="3" key="1">
    <citation type="submission" date="2022-11" db="UniProtKB">
        <authorList>
            <consortium name="WormBaseParasite"/>
        </authorList>
    </citation>
    <scope>IDENTIFICATION</scope>
</reference>
<organism evidence="2 3">
    <name type="scientific">Romanomermis culicivorax</name>
    <name type="common">Nematode worm</name>
    <dbReference type="NCBI Taxonomy" id="13658"/>
    <lineage>
        <taxon>Eukaryota</taxon>
        <taxon>Metazoa</taxon>
        <taxon>Ecdysozoa</taxon>
        <taxon>Nematoda</taxon>
        <taxon>Enoplea</taxon>
        <taxon>Dorylaimia</taxon>
        <taxon>Mermithida</taxon>
        <taxon>Mermithoidea</taxon>
        <taxon>Mermithidae</taxon>
        <taxon>Romanomermis</taxon>
    </lineage>
</organism>